<reference evidence="2 3" key="1">
    <citation type="journal article" date="2019" name="Int. J. Syst. Evol. Microbiol.">
        <title>The Global Catalogue of Microorganisms (GCM) 10K type strain sequencing project: providing services to taxonomists for standard genome sequencing and annotation.</title>
        <authorList>
            <consortium name="The Broad Institute Genomics Platform"/>
            <consortium name="The Broad Institute Genome Sequencing Center for Infectious Disease"/>
            <person name="Wu L."/>
            <person name="Ma J."/>
        </authorList>
    </citation>
    <scope>NUCLEOTIDE SEQUENCE [LARGE SCALE GENOMIC DNA]</scope>
    <source>
        <strain evidence="2 3">JCM 12662</strain>
    </source>
</reference>
<keyword evidence="1" id="KW-0812">Transmembrane</keyword>
<proteinExistence type="predicted"/>
<evidence type="ECO:0000313" key="2">
    <source>
        <dbReference type="EMBL" id="GAA0359271.1"/>
    </source>
</evidence>
<dbReference type="EMBL" id="BAAACW010000060">
    <property type="protein sequence ID" value="GAA0359271.1"/>
    <property type="molecule type" value="Genomic_DNA"/>
</dbReference>
<keyword evidence="1" id="KW-0472">Membrane</keyword>
<dbReference type="RefSeq" id="WP_343754503.1">
    <property type="nucleotide sequence ID" value="NZ_BAAACW010000060.1"/>
</dbReference>
<gene>
    <name evidence="2" type="ORF">GCM10008932_09880</name>
</gene>
<keyword evidence="1" id="KW-1133">Transmembrane helix</keyword>
<accession>A0ABN0XAG9</accession>
<sequence length="165" mass="19437">MYSDKNVSFKHGLLYVCYILLQLSWGLFQTLLGFLLFLLFIKHPHDFYHGAIRTKWPTFNGISLGLFIFVPNEKNPDLLKYTKQDSYRLKERCDRISVHEYGHTIQSLILGPLYLLTVGFVSLSWSRLSRYKKLRQQYGVPYSFAWPEQWADSLGEKILKKPALR</sequence>
<feature type="transmembrane region" description="Helical" evidence="1">
    <location>
        <begin position="105"/>
        <end position="125"/>
    </location>
</feature>
<name>A0ABN0XAG9_9LACT</name>
<organism evidence="2 3">
    <name type="scientific">Alkalibacterium iburiense</name>
    <dbReference type="NCBI Taxonomy" id="290589"/>
    <lineage>
        <taxon>Bacteria</taxon>
        <taxon>Bacillati</taxon>
        <taxon>Bacillota</taxon>
        <taxon>Bacilli</taxon>
        <taxon>Lactobacillales</taxon>
        <taxon>Carnobacteriaceae</taxon>
        <taxon>Alkalibacterium</taxon>
    </lineage>
</organism>
<evidence type="ECO:0000256" key="1">
    <source>
        <dbReference type="SAM" id="Phobius"/>
    </source>
</evidence>
<dbReference type="Proteomes" id="UP001501166">
    <property type="component" value="Unassembled WGS sequence"/>
</dbReference>
<feature type="transmembrane region" description="Helical" evidence="1">
    <location>
        <begin position="12"/>
        <end position="41"/>
    </location>
</feature>
<evidence type="ECO:0000313" key="3">
    <source>
        <dbReference type="Proteomes" id="UP001501166"/>
    </source>
</evidence>
<comment type="caution">
    <text evidence="2">The sequence shown here is derived from an EMBL/GenBank/DDBJ whole genome shotgun (WGS) entry which is preliminary data.</text>
</comment>
<keyword evidence="3" id="KW-1185">Reference proteome</keyword>
<protein>
    <submittedName>
        <fullName evidence="2">Uncharacterized protein</fullName>
    </submittedName>
</protein>